<dbReference type="STRING" id="1121305.CLCOL_17060"/>
<dbReference type="PATRIC" id="fig|1121305.3.peg.1708"/>
<dbReference type="InterPro" id="IPR039561">
    <property type="entry name" value="Peptidase_M15C"/>
</dbReference>
<reference evidence="3 4" key="1">
    <citation type="submission" date="2016-02" db="EMBL/GenBank/DDBJ databases">
        <title>Genome sequence of Clostridium colicanis DSM 13634.</title>
        <authorList>
            <person name="Poehlein A."/>
            <person name="Daniel R."/>
        </authorList>
    </citation>
    <scope>NUCLEOTIDE SEQUENCE [LARGE SCALE GENOMIC DNA]</scope>
    <source>
        <strain evidence="3 4">DSM 13634</strain>
    </source>
</reference>
<proteinExistence type="predicted"/>
<name>A0A151AM39_9CLOT</name>
<evidence type="ECO:0000313" key="4">
    <source>
        <dbReference type="Proteomes" id="UP000075374"/>
    </source>
</evidence>
<feature type="domain" description="Peptidase M15C" evidence="2">
    <location>
        <begin position="203"/>
        <end position="270"/>
    </location>
</feature>
<gene>
    <name evidence="3" type="ORF">CLCOL_17060</name>
</gene>
<dbReference type="EMBL" id="LTBB01000008">
    <property type="protein sequence ID" value="KYH28693.1"/>
    <property type="molecule type" value="Genomic_DNA"/>
</dbReference>
<dbReference type="Gene3D" id="3.30.1380.10">
    <property type="match status" value="1"/>
</dbReference>
<accession>A0A151AM39</accession>
<feature type="chain" id="PRO_5038682722" description="Peptidase M15C domain-containing protein" evidence="1">
    <location>
        <begin position="26"/>
        <end position="314"/>
    </location>
</feature>
<evidence type="ECO:0000313" key="3">
    <source>
        <dbReference type="EMBL" id="KYH28693.1"/>
    </source>
</evidence>
<dbReference type="GO" id="GO:0008233">
    <property type="term" value="F:peptidase activity"/>
    <property type="evidence" value="ECO:0007669"/>
    <property type="project" value="InterPro"/>
</dbReference>
<evidence type="ECO:0000259" key="2">
    <source>
        <dbReference type="Pfam" id="PF13539"/>
    </source>
</evidence>
<keyword evidence="1" id="KW-0732">Signal</keyword>
<dbReference type="InterPro" id="IPR009045">
    <property type="entry name" value="Zn_M74/Hedgehog-like"/>
</dbReference>
<evidence type="ECO:0000256" key="1">
    <source>
        <dbReference type="SAM" id="SignalP"/>
    </source>
</evidence>
<keyword evidence="4" id="KW-1185">Reference proteome</keyword>
<dbReference type="RefSeq" id="WP_082787876.1">
    <property type="nucleotide sequence ID" value="NZ_LTBB01000008.1"/>
</dbReference>
<protein>
    <recommendedName>
        <fullName evidence="2">Peptidase M15C domain-containing protein</fullName>
    </recommendedName>
</protein>
<dbReference type="AlphaFoldDB" id="A0A151AM39"/>
<sequence>MKNKFIKQITVFLCFLMFNTSYAVAYTLGKEQKSVDEYKYNITMKRDLLCLMMAYPEYISGVEKGKDDKVYIVTKSGRRIIYDDKRHKSFNEKLNNADLQDMLEQVYPLFNNGKLMEENFDPGRIRVYSLFKEVYGDSKKQVEKKLVRTRCGYGYCAFNGNNNASQSLENAMKEIVNLTQRNKNMYSYVFPTMGTFNYRLISGTNQLSVHSFGIAIDFATSKWDYWRWANKEQGQKRLNSYPKEIVEIMERNNFIWGGKWGHFDIMHYEYRPELIIKAKYFSTEPSKDKPWYEGVNYDDENIKEYIKLIDKVIG</sequence>
<organism evidence="3 4">
    <name type="scientific">Clostridium colicanis DSM 13634</name>
    <dbReference type="NCBI Taxonomy" id="1121305"/>
    <lineage>
        <taxon>Bacteria</taxon>
        <taxon>Bacillati</taxon>
        <taxon>Bacillota</taxon>
        <taxon>Clostridia</taxon>
        <taxon>Eubacteriales</taxon>
        <taxon>Clostridiaceae</taxon>
        <taxon>Clostridium</taxon>
    </lineage>
</organism>
<comment type="caution">
    <text evidence="3">The sequence shown here is derived from an EMBL/GenBank/DDBJ whole genome shotgun (WGS) entry which is preliminary data.</text>
</comment>
<feature type="signal peptide" evidence="1">
    <location>
        <begin position="1"/>
        <end position="25"/>
    </location>
</feature>
<dbReference type="Proteomes" id="UP000075374">
    <property type="component" value="Unassembled WGS sequence"/>
</dbReference>
<dbReference type="Pfam" id="PF13539">
    <property type="entry name" value="Peptidase_M15_4"/>
    <property type="match status" value="1"/>
</dbReference>
<dbReference type="SUPFAM" id="SSF55166">
    <property type="entry name" value="Hedgehog/DD-peptidase"/>
    <property type="match status" value="1"/>
</dbReference>